<gene>
    <name evidence="6" type="ORF">KDA82_13075</name>
</gene>
<evidence type="ECO:0000256" key="3">
    <source>
        <dbReference type="ARBA" id="ARBA00022801"/>
    </source>
</evidence>
<comment type="similarity">
    <text evidence="1">Belongs to the GPN-loop GTPase family.</text>
</comment>
<proteinExistence type="inferred from homology"/>
<keyword evidence="7" id="KW-1185">Reference proteome</keyword>
<dbReference type="EMBL" id="JAGSMN010000273">
    <property type="protein sequence ID" value="MBR7673931.1"/>
    <property type="molecule type" value="Genomic_DNA"/>
</dbReference>
<dbReference type="Pfam" id="PF03029">
    <property type="entry name" value="ATP_bind_1"/>
    <property type="match status" value="1"/>
</dbReference>
<evidence type="ECO:0000313" key="6">
    <source>
        <dbReference type="EMBL" id="MBR7673931.1"/>
    </source>
</evidence>
<feature type="compositionally biased region" description="Basic and acidic residues" evidence="5">
    <location>
        <begin position="8"/>
        <end position="32"/>
    </location>
</feature>
<keyword evidence="4" id="KW-0342">GTP-binding</keyword>
<keyword evidence="3" id="KW-0378">Hydrolase</keyword>
<sequence>MAFATKNSPERDDAHAHSDPDPHPDDAHQDDAHAHLPDTVTQAVKILVVGAFGVGKTTLIGSVSEIRPLRTEERMTQASVGVDDLRGLGAKSETTVAMDFGRITLSPSLVLYLFGAPGQRRFWELWKGLVTGAIGLLVLVDTRRIEDSFEVLDQWERYSLPYVVAVNRFPDSAQYEDGEIREALDLPASVPVVTCEATDPRASQRALEALVRHAIEQHRHAAREALV</sequence>
<evidence type="ECO:0000256" key="4">
    <source>
        <dbReference type="ARBA" id="ARBA00023134"/>
    </source>
</evidence>
<dbReference type="PANTHER" id="PTHR42708">
    <property type="entry name" value="ATP/GTP-BINDING PROTEIN-RELATED"/>
    <property type="match status" value="1"/>
</dbReference>
<dbReference type="InterPro" id="IPR052705">
    <property type="entry name" value="Gliding_Motility_GTPase"/>
</dbReference>
<reference evidence="6" key="1">
    <citation type="submission" date="2021-04" db="EMBL/GenBank/DDBJ databases">
        <title>Sequencing of actinobacteria type strains.</title>
        <authorList>
            <person name="Nguyen G.-S."/>
            <person name="Wentzel A."/>
        </authorList>
    </citation>
    <scope>NUCLEOTIDE SEQUENCE</scope>
    <source>
        <strain evidence="6">DSM 42095</strain>
    </source>
</reference>
<feature type="region of interest" description="Disordered" evidence="5">
    <location>
        <begin position="1"/>
        <end position="32"/>
    </location>
</feature>
<evidence type="ECO:0000256" key="5">
    <source>
        <dbReference type="SAM" id="MobiDB-lite"/>
    </source>
</evidence>
<dbReference type="InterPro" id="IPR004130">
    <property type="entry name" value="Gpn"/>
</dbReference>
<evidence type="ECO:0000313" key="7">
    <source>
        <dbReference type="Proteomes" id="UP000675554"/>
    </source>
</evidence>
<dbReference type="Proteomes" id="UP000675554">
    <property type="component" value="Unassembled WGS sequence"/>
</dbReference>
<dbReference type="AlphaFoldDB" id="A0A8T4INZ3"/>
<name>A0A8T4INZ3_9ACTN</name>
<dbReference type="GO" id="GO:0016787">
    <property type="term" value="F:hydrolase activity"/>
    <property type="evidence" value="ECO:0007669"/>
    <property type="project" value="UniProtKB-KW"/>
</dbReference>
<dbReference type="PANTHER" id="PTHR42708:SF1">
    <property type="entry name" value="GLIDING MOTILITY PROTEIN MGLA"/>
    <property type="match status" value="1"/>
</dbReference>
<dbReference type="GO" id="GO:0005525">
    <property type="term" value="F:GTP binding"/>
    <property type="evidence" value="ECO:0007669"/>
    <property type="project" value="UniProtKB-KW"/>
</dbReference>
<dbReference type="CDD" id="cd00882">
    <property type="entry name" value="Ras_like_GTPase"/>
    <property type="match status" value="1"/>
</dbReference>
<dbReference type="Gene3D" id="3.40.50.300">
    <property type="entry name" value="P-loop containing nucleotide triphosphate hydrolases"/>
    <property type="match status" value="1"/>
</dbReference>
<protein>
    <submittedName>
        <fullName evidence="6">ATP/GTP-binding protein</fullName>
    </submittedName>
</protein>
<organism evidence="6 7">
    <name type="scientific">Streptomyces daliensis</name>
    <dbReference type="NCBI Taxonomy" id="299421"/>
    <lineage>
        <taxon>Bacteria</taxon>
        <taxon>Bacillati</taxon>
        <taxon>Actinomycetota</taxon>
        <taxon>Actinomycetes</taxon>
        <taxon>Kitasatosporales</taxon>
        <taxon>Streptomycetaceae</taxon>
        <taxon>Streptomyces</taxon>
    </lineage>
</organism>
<comment type="caution">
    <text evidence="6">The sequence shown here is derived from an EMBL/GenBank/DDBJ whole genome shotgun (WGS) entry which is preliminary data.</text>
</comment>
<evidence type="ECO:0000256" key="2">
    <source>
        <dbReference type="ARBA" id="ARBA00022741"/>
    </source>
</evidence>
<evidence type="ECO:0000256" key="1">
    <source>
        <dbReference type="ARBA" id="ARBA00005290"/>
    </source>
</evidence>
<keyword evidence="2" id="KW-0547">Nucleotide-binding</keyword>
<dbReference type="SUPFAM" id="SSF52540">
    <property type="entry name" value="P-loop containing nucleoside triphosphate hydrolases"/>
    <property type="match status" value="1"/>
</dbReference>
<dbReference type="InterPro" id="IPR027417">
    <property type="entry name" value="P-loop_NTPase"/>
</dbReference>
<accession>A0A8T4INZ3</accession>